<name>A0A8G0ZZF9_9EURY</name>
<evidence type="ECO:0000313" key="7">
    <source>
        <dbReference type="Proteomes" id="UP000826709"/>
    </source>
</evidence>
<evidence type="ECO:0000256" key="2">
    <source>
        <dbReference type="ARBA" id="ARBA00022448"/>
    </source>
</evidence>
<dbReference type="EMBL" id="CP037968">
    <property type="protein sequence ID" value="QYZ78008.1"/>
    <property type="molecule type" value="Genomic_DNA"/>
</dbReference>
<dbReference type="AlphaFoldDB" id="A0A8G0ZZF9"/>
<dbReference type="PANTHER" id="PTHR47737:SF1">
    <property type="entry name" value="GLYCINE BETAINE_PROLINE BETAINE TRANSPORT SYSTEM PERMEASE PROTEIN PROW"/>
    <property type="match status" value="1"/>
</dbReference>
<evidence type="ECO:0000259" key="5">
    <source>
        <dbReference type="Pfam" id="PF04069"/>
    </source>
</evidence>
<dbReference type="Gene3D" id="3.40.190.100">
    <property type="entry name" value="Glycine betaine-binding periplasmic protein, domain 2"/>
    <property type="match status" value="2"/>
</dbReference>
<dbReference type="InterPro" id="IPR007210">
    <property type="entry name" value="ABC_Gly_betaine_transp_sub-bd"/>
</dbReference>
<dbReference type="PANTHER" id="PTHR47737">
    <property type="entry name" value="GLYCINE BETAINE/PROLINE BETAINE TRANSPORT SYSTEM PERMEASE PROTEIN PROW"/>
    <property type="match status" value="1"/>
</dbReference>
<dbReference type="GO" id="GO:0015871">
    <property type="term" value="P:choline transport"/>
    <property type="evidence" value="ECO:0007669"/>
    <property type="project" value="TreeGrafter"/>
</dbReference>
<proteinExistence type="predicted"/>
<comment type="subcellular location">
    <subcellularLocation>
        <location evidence="1">Cell membrane</location>
    </subcellularLocation>
</comment>
<evidence type="ECO:0000256" key="3">
    <source>
        <dbReference type="ARBA" id="ARBA00022475"/>
    </source>
</evidence>
<dbReference type="GO" id="GO:0005275">
    <property type="term" value="F:amine transmembrane transporter activity"/>
    <property type="evidence" value="ECO:0007669"/>
    <property type="project" value="TreeGrafter"/>
</dbReference>
<dbReference type="SUPFAM" id="SSF53850">
    <property type="entry name" value="Periplasmic binding protein-like II"/>
    <property type="match status" value="1"/>
</dbReference>
<dbReference type="Gene3D" id="3.10.105.10">
    <property type="entry name" value="Dipeptide-binding Protein, Domain 3"/>
    <property type="match status" value="2"/>
</dbReference>
<dbReference type="GO" id="GO:0043190">
    <property type="term" value="C:ATP-binding cassette (ABC) transporter complex"/>
    <property type="evidence" value="ECO:0007669"/>
    <property type="project" value="InterPro"/>
</dbReference>
<keyword evidence="3" id="KW-1003">Cell membrane</keyword>
<dbReference type="GO" id="GO:0015226">
    <property type="term" value="F:carnitine transmembrane transporter activity"/>
    <property type="evidence" value="ECO:0007669"/>
    <property type="project" value="TreeGrafter"/>
</dbReference>
<keyword evidence="2" id="KW-0813">Transport</keyword>
<dbReference type="Proteomes" id="UP000826709">
    <property type="component" value="Chromosome"/>
</dbReference>
<reference evidence="6" key="1">
    <citation type="journal article" date="2005" name="Int. J. Syst. Evol. Microbiol.">
        <title>Methanofollis formosanus sp. nov., isolated from a fish pond.</title>
        <authorList>
            <person name="Wu S.Y."/>
            <person name="Chen S.C."/>
            <person name="Lai M.C."/>
        </authorList>
    </citation>
    <scope>NUCLEOTIDE SEQUENCE</scope>
    <source>
        <strain evidence="6">ML15</strain>
    </source>
</reference>
<feature type="domain" description="ABC-type glycine betaine transport system substrate-binding" evidence="5">
    <location>
        <begin position="41"/>
        <end position="281"/>
    </location>
</feature>
<evidence type="ECO:0000313" key="6">
    <source>
        <dbReference type="EMBL" id="QYZ78008.1"/>
    </source>
</evidence>
<dbReference type="CDD" id="cd13639">
    <property type="entry name" value="PBP2_OpuAC_like"/>
    <property type="match status" value="1"/>
</dbReference>
<reference evidence="6" key="2">
    <citation type="submission" date="2019-03" db="EMBL/GenBank/DDBJ databases">
        <authorList>
            <person name="Chen S.-C."/>
            <person name="Wu S.-Y."/>
            <person name="Lai M.-C."/>
        </authorList>
    </citation>
    <scope>NUCLEOTIDE SEQUENCE</scope>
    <source>
        <strain evidence="6">ML15</strain>
    </source>
</reference>
<keyword evidence="7" id="KW-1185">Reference proteome</keyword>
<keyword evidence="4" id="KW-0472">Membrane</keyword>
<dbReference type="Pfam" id="PF04069">
    <property type="entry name" value="OpuAC"/>
    <property type="match status" value="1"/>
</dbReference>
<evidence type="ECO:0000256" key="1">
    <source>
        <dbReference type="ARBA" id="ARBA00004236"/>
    </source>
</evidence>
<sequence length="295" mass="32240">MITMRKTSTILVVGLLAVACVLTAGCTGGGGDGSTVEKKATLVSTPYGTEQSSACVLKEVLGEAGYDITLKEVDVGIAWSGVANGDADFFVGAWLPTCHGNYLEKYEDKLDFVRKNLVGTRCGLAVPEYVAIDSIDELNAARDKFGGKIIGVEPGAGIMQGTDEAIEKYGLDYTLQSGSEVGMLASLKSAIDRDEWIVVTAWSPHWKFIRWDLKYLDDPENVYGGEEYIVTYTRKGLKDEMPDLYAVLERFTWTPEDMASVMYDMEENDMTAEDAAHTWIDAHPEQVEAWIGSAA</sequence>
<protein>
    <submittedName>
        <fullName evidence="6">Glycine betaine ABC transporter substrate-binding protein</fullName>
    </submittedName>
</protein>
<dbReference type="OrthoDB" id="59515at2157"/>
<gene>
    <name evidence="6" type="ORF">E2N92_00470</name>
</gene>
<dbReference type="KEGG" id="mfk:E2N92_00470"/>
<accession>A0A8G0ZZF9</accession>
<dbReference type="GO" id="GO:0031460">
    <property type="term" value="P:glycine betaine transport"/>
    <property type="evidence" value="ECO:0007669"/>
    <property type="project" value="TreeGrafter"/>
</dbReference>
<dbReference type="PROSITE" id="PS51257">
    <property type="entry name" value="PROKAR_LIPOPROTEIN"/>
    <property type="match status" value="1"/>
</dbReference>
<organism evidence="6 7">
    <name type="scientific">Methanofollis formosanus</name>
    <dbReference type="NCBI Taxonomy" id="299308"/>
    <lineage>
        <taxon>Archaea</taxon>
        <taxon>Methanobacteriati</taxon>
        <taxon>Methanobacteriota</taxon>
        <taxon>Stenosarchaea group</taxon>
        <taxon>Methanomicrobia</taxon>
        <taxon>Methanomicrobiales</taxon>
        <taxon>Methanomicrobiaceae</taxon>
        <taxon>Methanofollis</taxon>
    </lineage>
</organism>
<evidence type="ECO:0000256" key="4">
    <source>
        <dbReference type="ARBA" id="ARBA00023136"/>
    </source>
</evidence>